<evidence type="ECO:0000256" key="2">
    <source>
        <dbReference type="RuleBase" id="RU003719"/>
    </source>
</evidence>
<dbReference type="InterPro" id="IPR050223">
    <property type="entry name" value="D-isomer_2-hydroxyacid_DH"/>
</dbReference>
<dbReference type="InterPro" id="IPR036291">
    <property type="entry name" value="NAD(P)-bd_dom_sf"/>
</dbReference>
<gene>
    <name evidence="5" type="ORF">CLV41_12077</name>
</gene>
<sequence length="332" mass="36535">MRMADRSAGLPPVKRIAVPAVSFAQHPGLVEHLLDRYPDAKINNEGGIHYRTEEETIAYLSGCEAAIISFEIISDRVLSALPELRVVSKLGVGLDRVDPLAMRRHGVRLGWTPGVNKRAVAELALGLAITGLRHVVPCNLGIRAGERQLTRLGRQLSGRVVGVHGVGQIGQEFIRLLQPFGCRVLGCDKEDRSEFCARYGVELVQPEELYARSEVLSIHLALNPHTRMLYDTDTLRNLRPDCVLINTGRGGIVDEKVLYRALTEGWIAAAAFDVFEEEPPTDDALLNLPNFVATPHMGASSVEARWEMGITAIKGLTDNFIPVPGKYPFEFS</sequence>
<evidence type="ECO:0000313" key="6">
    <source>
        <dbReference type="Proteomes" id="UP000236959"/>
    </source>
</evidence>
<dbReference type="Gene3D" id="3.40.50.720">
    <property type="entry name" value="NAD(P)-binding Rossmann-like Domain"/>
    <property type="match status" value="2"/>
</dbReference>
<dbReference type="InterPro" id="IPR006139">
    <property type="entry name" value="D-isomer_2_OHA_DH_cat_dom"/>
</dbReference>
<dbReference type="SUPFAM" id="SSF51735">
    <property type="entry name" value="NAD(P)-binding Rossmann-fold domains"/>
    <property type="match status" value="1"/>
</dbReference>
<evidence type="ECO:0000256" key="1">
    <source>
        <dbReference type="ARBA" id="ARBA00023002"/>
    </source>
</evidence>
<organism evidence="5 6">
    <name type="scientific">Roseibium marinum</name>
    <dbReference type="NCBI Taxonomy" id="281252"/>
    <lineage>
        <taxon>Bacteria</taxon>
        <taxon>Pseudomonadati</taxon>
        <taxon>Pseudomonadota</taxon>
        <taxon>Alphaproteobacteria</taxon>
        <taxon>Hyphomicrobiales</taxon>
        <taxon>Stappiaceae</taxon>
        <taxon>Roseibium</taxon>
    </lineage>
</organism>
<dbReference type="GO" id="GO:0016618">
    <property type="term" value="F:hydroxypyruvate reductase [NAD(P)H] activity"/>
    <property type="evidence" value="ECO:0007669"/>
    <property type="project" value="TreeGrafter"/>
</dbReference>
<dbReference type="GO" id="GO:0051287">
    <property type="term" value="F:NAD binding"/>
    <property type="evidence" value="ECO:0007669"/>
    <property type="project" value="InterPro"/>
</dbReference>
<feature type="domain" description="D-isomer specific 2-hydroxyacid dehydrogenase catalytic" evidence="3">
    <location>
        <begin position="44"/>
        <end position="316"/>
    </location>
</feature>
<dbReference type="Pfam" id="PF00389">
    <property type="entry name" value="2-Hacid_dh"/>
    <property type="match status" value="1"/>
</dbReference>
<accession>A0A2S3UJP5</accession>
<reference evidence="5 6" key="1">
    <citation type="submission" date="2018-01" db="EMBL/GenBank/DDBJ databases">
        <title>Genomic Encyclopedia of Archaeal and Bacterial Type Strains, Phase II (KMG-II): from individual species to whole genera.</title>
        <authorList>
            <person name="Goeker M."/>
        </authorList>
    </citation>
    <scope>NUCLEOTIDE SEQUENCE [LARGE SCALE GENOMIC DNA]</scope>
    <source>
        <strain evidence="5 6">DSM 17023</strain>
    </source>
</reference>
<dbReference type="AlphaFoldDB" id="A0A2S3UJP5"/>
<evidence type="ECO:0000259" key="3">
    <source>
        <dbReference type="Pfam" id="PF00389"/>
    </source>
</evidence>
<keyword evidence="1 2" id="KW-0560">Oxidoreductase</keyword>
<proteinExistence type="inferred from homology"/>
<feature type="domain" description="D-isomer specific 2-hydroxyacid dehydrogenase NAD-binding" evidence="4">
    <location>
        <begin position="126"/>
        <end position="298"/>
    </location>
</feature>
<dbReference type="GO" id="GO:0030267">
    <property type="term" value="F:glyoxylate reductase (NADPH) activity"/>
    <property type="evidence" value="ECO:0007669"/>
    <property type="project" value="TreeGrafter"/>
</dbReference>
<name>A0A2S3UJP5_9HYPH</name>
<dbReference type="PANTHER" id="PTHR10996">
    <property type="entry name" value="2-HYDROXYACID DEHYDROGENASE-RELATED"/>
    <property type="match status" value="1"/>
</dbReference>
<protein>
    <submittedName>
        <fullName evidence="5">D-3-phosphoglycerate dehydrogenase</fullName>
    </submittedName>
</protein>
<dbReference type="EMBL" id="PPCN01000020">
    <property type="protein sequence ID" value="POF27917.1"/>
    <property type="molecule type" value="Genomic_DNA"/>
</dbReference>
<dbReference type="GO" id="GO:0005829">
    <property type="term" value="C:cytosol"/>
    <property type="evidence" value="ECO:0007669"/>
    <property type="project" value="TreeGrafter"/>
</dbReference>
<evidence type="ECO:0000313" key="5">
    <source>
        <dbReference type="EMBL" id="POF27917.1"/>
    </source>
</evidence>
<keyword evidence="6" id="KW-1185">Reference proteome</keyword>
<dbReference type="PROSITE" id="PS00671">
    <property type="entry name" value="D_2_HYDROXYACID_DH_3"/>
    <property type="match status" value="1"/>
</dbReference>
<dbReference type="PANTHER" id="PTHR10996:SF283">
    <property type="entry name" value="GLYOXYLATE_HYDROXYPYRUVATE REDUCTASE B"/>
    <property type="match status" value="1"/>
</dbReference>
<dbReference type="InterPro" id="IPR029753">
    <property type="entry name" value="D-isomer_DH_CS"/>
</dbReference>
<dbReference type="InterPro" id="IPR006140">
    <property type="entry name" value="D-isomer_DH_NAD-bd"/>
</dbReference>
<evidence type="ECO:0000259" key="4">
    <source>
        <dbReference type="Pfam" id="PF02826"/>
    </source>
</evidence>
<dbReference type="Pfam" id="PF02826">
    <property type="entry name" value="2-Hacid_dh_C"/>
    <property type="match status" value="1"/>
</dbReference>
<comment type="similarity">
    <text evidence="2">Belongs to the D-isomer specific 2-hydroxyacid dehydrogenase family.</text>
</comment>
<dbReference type="SUPFAM" id="SSF52283">
    <property type="entry name" value="Formate/glycerate dehydrogenase catalytic domain-like"/>
    <property type="match status" value="1"/>
</dbReference>
<dbReference type="Proteomes" id="UP000236959">
    <property type="component" value="Unassembled WGS sequence"/>
</dbReference>
<comment type="caution">
    <text evidence="5">The sequence shown here is derived from an EMBL/GenBank/DDBJ whole genome shotgun (WGS) entry which is preliminary data.</text>
</comment>